<accession>A0A0C9UH01</accession>
<dbReference type="AlphaFoldDB" id="A0A0C9UH01"/>
<dbReference type="HOGENOM" id="CLU_2428472_0_0_1"/>
<dbReference type="Proteomes" id="UP000054279">
    <property type="component" value="Unassembled WGS sequence"/>
</dbReference>
<reference evidence="1 2" key="1">
    <citation type="submission" date="2014-06" db="EMBL/GenBank/DDBJ databases">
        <title>Evolutionary Origins and Diversification of the Mycorrhizal Mutualists.</title>
        <authorList>
            <consortium name="DOE Joint Genome Institute"/>
            <consortium name="Mycorrhizal Genomics Consortium"/>
            <person name="Kohler A."/>
            <person name="Kuo A."/>
            <person name="Nagy L.G."/>
            <person name="Floudas D."/>
            <person name="Copeland A."/>
            <person name="Barry K.W."/>
            <person name="Cichocki N."/>
            <person name="Veneault-Fourrey C."/>
            <person name="LaButti K."/>
            <person name="Lindquist E.A."/>
            <person name="Lipzen A."/>
            <person name="Lundell T."/>
            <person name="Morin E."/>
            <person name="Murat C."/>
            <person name="Riley R."/>
            <person name="Ohm R."/>
            <person name="Sun H."/>
            <person name="Tunlid A."/>
            <person name="Henrissat B."/>
            <person name="Grigoriev I.V."/>
            <person name="Hibbett D.S."/>
            <person name="Martin F."/>
        </authorList>
    </citation>
    <scope>NUCLEOTIDE SEQUENCE [LARGE SCALE GENOMIC DNA]</scope>
    <source>
        <strain evidence="1 2">SS14</strain>
    </source>
</reference>
<keyword evidence="2" id="KW-1185">Reference proteome</keyword>
<sequence>MDAWLIPMWGSKRKVWVLGALDLCQRRYWYVDSQPTFSRDPAAQGQEWVWQYDNPVFRSSEDNRELEWCDCHAFKSGNNGSRLRHIGSSRH</sequence>
<name>A0A0C9UH01_SPHS4</name>
<proteinExistence type="predicted"/>
<dbReference type="EMBL" id="KN837130">
    <property type="protein sequence ID" value="KIJ42323.1"/>
    <property type="molecule type" value="Genomic_DNA"/>
</dbReference>
<evidence type="ECO:0000313" key="2">
    <source>
        <dbReference type="Proteomes" id="UP000054279"/>
    </source>
</evidence>
<organism evidence="1 2">
    <name type="scientific">Sphaerobolus stellatus (strain SS14)</name>
    <dbReference type="NCBI Taxonomy" id="990650"/>
    <lineage>
        <taxon>Eukaryota</taxon>
        <taxon>Fungi</taxon>
        <taxon>Dikarya</taxon>
        <taxon>Basidiomycota</taxon>
        <taxon>Agaricomycotina</taxon>
        <taxon>Agaricomycetes</taxon>
        <taxon>Phallomycetidae</taxon>
        <taxon>Geastrales</taxon>
        <taxon>Sphaerobolaceae</taxon>
        <taxon>Sphaerobolus</taxon>
    </lineage>
</organism>
<protein>
    <submittedName>
        <fullName evidence="1">Unplaced genomic scaffold SPHSTscaffold_55, whole genome shotgun sequence</fullName>
    </submittedName>
</protein>
<gene>
    <name evidence="1" type="ORF">M422DRAFT_254396</name>
</gene>
<evidence type="ECO:0000313" key="1">
    <source>
        <dbReference type="EMBL" id="KIJ42323.1"/>
    </source>
</evidence>